<dbReference type="STRING" id="299467.A0A443SFD6"/>
<comment type="caution">
    <text evidence="4">The sequence shown here is derived from an EMBL/GenBank/DDBJ whole genome shotgun (WGS) entry which is preliminary data.</text>
</comment>
<evidence type="ECO:0000256" key="1">
    <source>
        <dbReference type="ARBA" id="ARBA00022801"/>
    </source>
</evidence>
<dbReference type="Proteomes" id="UP000288716">
    <property type="component" value="Unassembled WGS sequence"/>
</dbReference>
<feature type="compositionally biased region" description="Basic residues" evidence="2">
    <location>
        <begin position="99"/>
        <end position="110"/>
    </location>
</feature>
<evidence type="ECO:0000259" key="3">
    <source>
        <dbReference type="PROSITE" id="PS50802"/>
    </source>
</evidence>
<accession>A0A443SFD6</accession>
<dbReference type="InterPro" id="IPR050704">
    <property type="entry name" value="Peptidase_C85-like"/>
</dbReference>
<keyword evidence="1" id="KW-0378">Hydrolase</keyword>
<sequence length="289" mass="33703">MDAKEILDAKHREENKKLQVQIQVLKRSVTKGDKRRQKEVQQEIQRLQCELKAKHDKEKSDAEANENNSEIYLRDLTISDMGAASDLLEQNEPDVQMRKASKAQRKREKKHLKEKERELRVAAEEAENVYSARNLEAEKLNKILQQKGYTVHEIPSDGDCMYKAIEHQLGILNITICVRELRENCANVLRQRKPDFLPYLTSRETDNLMTDDEYEKYCEEVANTKMWGGHVELKALSSYLKRPIQVYQANGPVVITGDEYQEQPLIISYHRYAYHLGEHYNSVVENVKS</sequence>
<dbReference type="PANTHER" id="PTHR12419">
    <property type="entry name" value="OTU DOMAIN CONTAINING PROTEIN"/>
    <property type="match status" value="1"/>
</dbReference>
<dbReference type="SUPFAM" id="SSF54001">
    <property type="entry name" value="Cysteine proteinases"/>
    <property type="match status" value="1"/>
</dbReference>
<reference evidence="4 5" key="1">
    <citation type="journal article" date="2018" name="Gigascience">
        <title>Genomes of trombidid mites reveal novel predicted allergens and laterally-transferred genes associated with secondary metabolism.</title>
        <authorList>
            <person name="Dong X."/>
            <person name="Chaisiri K."/>
            <person name="Xia D."/>
            <person name="Armstrong S.D."/>
            <person name="Fang Y."/>
            <person name="Donnelly M.J."/>
            <person name="Kadowaki T."/>
            <person name="McGarry J.W."/>
            <person name="Darby A.C."/>
            <person name="Makepeace B.L."/>
        </authorList>
    </citation>
    <scope>NUCLEOTIDE SEQUENCE [LARGE SCALE GENOMIC DNA]</scope>
    <source>
        <strain evidence="4">UoL-UT</strain>
    </source>
</reference>
<dbReference type="GO" id="GO:0016579">
    <property type="term" value="P:protein deubiquitination"/>
    <property type="evidence" value="ECO:0007669"/>
    <property type="project" value="TreeGrafter"/>
</dbReference>
<keyword evidence="5" id="KW-1185">Reference proteome</keyword>
<dbReference type="VEuPathDB" id="VectorBase:LDEU005810"/>
<feature type="domain" description="OTU" evidence="3">
    <location>
        <begin position="149"/>
        <end position="286"/>
    </location>
</feature>
<organism evidence="4 5">
    <name type="scientific">Leptotrombidium deliense</name>
    <dbReference type="NCBI Taxonomy" id="299467"/>
    <lineage>
        <taxon>Eukaryota</taxon>
        <taxon>Metazoa</taxon>
        <taxon>Ecdysozoa</taxon>
        <taxon>Arthropoda</taxon>
        <taxon>Chelicerata</taxon>
        <taxon>Arachnida</taxon>
        <taxon>Acari</taxon>
        <taxon>Acariformes</taxon>
        <taxon>Trombidiformes</taxon>
        <taxon>Prostigmata</taxon>
        <taxon>Anystina</taxon>
        <taxon>Parasitengona</taxon>
        <taxon>Trombiculoidea</taxon>
        <taxon>Trombiculidae</taxon>
        <taxon>Leptotrombidium</taxon>
    </lineage>
</organism>
<proteinExistence type="predicted"/>
<evidence type="ECO:0000313" key="4">
    <source>
        <dbReference type="EMBL" id="RWS26230.1"/>
    </source>
</evidence>
<dbReference type="EMBL" id="NCKV01002942">
    <property type="protein sequence ID" value="RWS26230.1"/>
    <property type="molecule type" value="Genomic_DNA"/>
</dbReference>
<dbReference type="AlphaFoldDB" id="A0A443SFD6"/>
<dbReference type="InterPro" id="IPR003323">
    <property type="entry name" value="OTU_dom"/>
</dbReference>
<dbReference type="OrthoDB" id="415023at2759"/>
<dbReference type="Gene3D" id="3.90.70.80">
    <property type="match status" value="1"/>
</dbReference>
<evidence type="ECO:0000313" key="5">
    <source>
        <dbReference type="Proteomes" id="UP000288716"/>
    </source>
</evidence>
<dbReference type="GO" id="GO:0004843">
    <property type="term" value="F:cysteine-type deubiquitinase activity"/>
    <property type="evidence" value="ECO:0007669"/>
    <property type="project" value="TreeGrafter"/>
</dbReference>
<dbReference type="InterPro" id="IPR049772">
    <property type="entry name" value="OTU_OTUD6"/>
</dbReference>
<name>A0A443SFD6_9ACAR</name>
<feature type="region of interest" description="Disordered" evidence="2">
    <location>
        <begin position="94"/>
        <end position="114"/>
    </location>
</feature>
<dbReference type="PANTHER" id="PTHR12419:SF10">
    <property type="entry name" value="DEUBIQUITINASE OTUD6B"/>
    <property type="match status" value="1"/>
</dbReference>
<evidence type="ECO:0000256" key="2">
    <source>
        <dbReference type="SAM" id="MobiDB-lite"/>
    </source>
</evidence>
<dbReference type="Pfam" id="PF02338">
    <property type="entry name" value="OTU"/>
    <property type="match status" value="1"/>
</dbReference>
<dbReference type="CDD" id="cd22761">
    <property type="entry name" value="OTU_OTUD6"/>
    <property type="match status" value="1"/>
</dbReference>
<dbReference type="InterPro" id="IPR038765">
    <property type="entry name" value="Papain-like_cys_pep_sf"/>
</dbReference>
<protein>
    <submittedName>
        <fullName evidence="4">OTU domain-containing protein 6B-like protein</fullName>
    </submittedName>
</protein>
<gene>
    <name evidence="4" type="ORF">B4U80_11073</name>
</gene>
<dbReference type="PROSITE" id="PS50802">
    <property type="entry name" value="OTU"/>
    <property type="match status" value="1"/>
</dbReference>